<dbReference type="AlphaFoldDB" id="A0A017SB99"/>
<organism evidence="2 3">
    <name type="scientific">Aspergillus ruber (strain CBS 135680)</name>
    <dbReference type="NCBI Taxonomy" id="1388766"/>
    <lineage>
        <taxon>Eukaryota</taxon>
        <taxon>Fungi</taxon>
        <taxon>Dikarya</taxon>
        <taxon>Ascomycota</taxon>
        <taxon>Pezizomycotina</taxon>
        <taxon>Eurotiomycetes</taxon>
        <taxon>Eurotiomycetidae</taxon>
        <taxon>Eurotiales</taxon>
        <taxon>Aspergillaceae</taxon>
        <taxon>Aspergillus</taxon>
        <taxon>Aspergillus subgen. Aspergillus</taxon>
    </lineage>
</organism>
<protein>
    <submittedName>
        <fullName evidence="2">Uncharacterized protein</fullName>
    </submittedName>
</protein>
<keyword evidence="3" id="KW-1185">Reference proteome</keyword>
<keyword evidence="1" id="KW-0732">Signal</keyword>
<evidence type="ECO:0000313" key="3">
    <source>
        <dbReference type="Proteomes" id="UP000019804"/>
    </source>
</evidence>
<proteinExistence type="predicted"/>
<sequence length="51" mass="5695">MCSISLSFLLTICILLLHSVFLYGNQRAYWARNVVCSSLGDRTVVSGRSDQ</sequence>
<name>A0A017SB99_ASPRC</name>
<dbReference type="HOGENOM" id="CLU_3105953_0_0_1"/>
<dbReference type="RefSeq" id="XP_040637597.1">
    <property type="nucleotide sequence ID" value="XM_040782287.1"/>
</dbReference>
<evidence type="ECO:0000256" key="1">
    <source>
        <dbReference type="SAM" id="SignalP"/>
    </source>
</evidence>
<gene>
    <name evidence="2" type="ORF">EURHEDRAFT_413917</name>
</gene>
<dbReference type="Proteomes" id="UP000019804">
    <property type="component" value="Unassembled WGS sequence"/>
</dbReference>
<dbReference type="GeneID" id="63697411"/>
<feature type="signal peptide" evidence="1">
    <location>
        <begin position="1"/>
        <end position="24"/>
    </location>
</feature>
<reference evidence="3" key="1">
    <citation type="journal article" date="2014" name="Nat. Commun.">
        <title>Genomic adaptations of the halophilic Dead Sea filamentous fungus Eurotium rubrum.</title>
        <authorList>
            <person name="Kis-Papo T."/>
            <person name="Weig A.R."/>
            <person name="Riley R."/>
            <person name="Persoh D."/>
            <person name="Salamov A."/>
            <person name="Sun H."/>
            <person name="Lipzen A."/>
            <person name="Wasser S.P."/>
            <person name="Rambold G."/>
            <person name="Grigoriev I.V."/>
            <person name="Nevo E."/>
        </authorList>
    </citation>
    <scope>NUCLEOTIDE SEQUENCE [LARGE SCALE GENOMIC DNA]</scope>
    <source>
        <strain evidence="3">CBS 135680</strain>
    </source>
</reference>
<feature type="chain" id="PRO_5001495810" evidence="1">
    <location>
        <begin position="25"/>
        <end position="51"/>
    </location>
</feature>
<dbReference type="EMBL" id="KK088429">
    <property type="protein sequence ID" value="EYE93909.1"/>
    <property type="molecule type" value="Genomic_DNA"/>
</dbReference>
<accession>A0A017SB99</accession>
<evidence type="ECO:0000313" key="2">
    <source>
        <dbReference type="EMBL" id="EYE93909.1"/>
    </source>
</evidence>